<name>A0A1H4F9G2_9BACT</name>
<accession>A0A1H4F9G2</accession>
<dbReference type="STRING" id="408074.SAMN05660909_04217"/>
<comment type="subunit">
    <text evidence="10">Monomer. Associates with 30S ribosomal subunit, binds 16S rRNA.</text>
</comment>
<feature type="domain" description="EngC GTPase" evidence="11">
    <location>
        <begin position="91"/>
        <end position="241"/>
    </location>
</feature>
<feature type="binding site" evidence="10">
    <location>
        <begin position="131"/>
        <end position="134"/>
    </location>
    <ligand>
        <name>GTP</name>
        <dbReference type="ChEBI" id="CHEBI:37565"/>
    </ligand>
</feature>
<comment type="subcellular location">
    <subcellularLocation>
        <location evidence="10">Cytoplasm</location>
    </subcellularLocation>
</comment>
<keyword evidence="4 10" id="KW-0699">rRNA-binding</keyword>
<dbReference type="Gene3D" id="1.10.40.50">
    <property type="entry name" value="Probable gtpase engc, domain 3"/>
    <property type="match status" value="1"/>
</dbReference>
<dbReference type="InterPro" id="IPR004881">
    <property type="entry name" value="Ribosome_biogen_GTPase_RsgA"/>
</dbReference>
<dbReference type="Gene3D" id="3.40.50.300">
    <property type="entry name" value="P-loop containing nucleotide triphosphate hydrolases"/>
    <property type="match status" value="1"/>
</dbReference>
<evidence type="ECO:0000259" key="11">
    <source>
        <dbReference type="PROSITE" id="PS50936"/>
    </source>
</evidence>
<evidence type="ECO:0000313" key="13">
    <source>
        <dbReference type="EMBL" id="SEA93428.1"/>
    </source>
</evidence>
<protein>
    <recommendedName>
        <fullName evidence="10">Small ribosomal subunit biogenesis GTPase RsgA</fullName>
        <ecNumber evidence="10">3.6.1.-</ecNumber>
    </recommendedName>
</protein>
<dbReference type="GO" id="GO:0019843">
    <property type="term" value="F:rRNA binding"/>
    <property type="evidence" value="ECO:0007669"/>
    <property type="project" value="UniProtKB-KW"/>
</dbReference>
<feature type="domain" description="CP-type G" evidence="12">
    <location>
        <begin position="83"/>
        <end position="243"/>
    </location>
</feature>
<dbReference type="Gene3D" id="2.40.50.140">
    <property type="entry name" value="Nucleic acid-binding proteins"/>
    <property type="match status" value="1"/>
</dbReference>
<gene>
    <name evidence="10" type="primary">rsgA</name>
    <name evidence="13" type="ORF">SAMN05660909_04217</name>
</gene>
<dbReference type="GO" id="GO:0042274">
    <property type="term" value="P:ribosomal small subunit biogenesis"/>
    <property type="evidence" value="ECO:0007669"/>
    <property type="project" value="UniProtKB-UniRule"/>
</dbReference>
<keyword evidence="1 10" id="KW-0963">Cytoplasm</keyword>
<dbReference type="OrthoDB" id="9809485at2"/>
<dbReference type="EMBL" id="FNRL01000023">
    <property type="protein sequence ID" value="SEA93428.1"/>
    <property type="molecule type" value="Genomic_DNA"/>
</dbReference>
<dbReference type="SUPFAM" id="SSF50249">
    <property type="entry name" value="Nucleic acid-binding proteins"/>
    <property type="match status" value="1"/>
</dbReference>
<dbReference type="EC" id="3.6.1.-" evidence="10"/>
<dbReference type="PROSITE" id="PS51721">
    <property type="entry name" value="G_CP"/>
    <property type="match status" value="1"/>
</dbReference>
<feature type="binding site" evidence="10">
    <location>
        <position position="280"/>
    </location>
    <ligand>
        <name>Zn(2+)</name>
        <dbReference type="ChEBI" id="CHEBI:29105"/>
    </ligand>
</feature>
<comment type="cofactor">
    <cofactor evidence="10">
        <name>Zn(2+)</name>
        <dbReference type="ChEBI" id="CHEBI:29105"/>
    </cofactor>
    <text evidence="10">Binds 1 zinc ion per subunit.</text>
</comment>
<dbReference type="AlphaFoldDB" id="A0A1H4F9G2"/>
<sequence>MQATVYKSTGSWYTVKTADGETFQARMKGIFKKNDDITSTNPIAVGDQIAIEADDSDANAKNAMITDILPRTNYIVRASPHGKNKKHIVAANLDQAVLVCTVKEPRTSQGFIDRFLVTAAAYHIPVILVFNKKDIYRDKELEKFEAIEALYTGIGYKVLLVSAKNGDGIDEVTELLKDKTTLMSGHSGVGKSSLINALMPGLELKTKAVSGWSGKGLHTTTFAEMHDLPFGGRLIDTPGVREFGIVDIPKTELSHYFLEMQPFITQCQFNNCLHLNEPGCAVKDAVEEGIIDPDRYVSYATILDSIEEETY</sequence>
<keyword evidence="9 10" id="KW-0342">GTP-binding</keyword>
<feature type="binding site" evidence="10">
    <location>
        <begin position="185"/>
        <end position="193"/>
    </location>
    <ligand>
        <name>GTP</name>
        <dbReference type="ChEBI" id="CHEBI:37565"/>
    </ligand>
</feature>
<evidence type="ECO:0000259" key="12">
    <source>
        <dbReference type="PROSITE" id="PS51721"/>
    </source>
</evidence>
<dbReference type="PROSITE" id="PS50936">
    <property type="entry name" value="ENGC_GTPASE"/>
    <property type="match status" value="1"/>
</dbReference>
<evidence type="ECO:0000313" key="14">
    <source>
        <dbReference type="Proteomes" id="UP000199656"/>
    </source>
</evidence>
<keyword evidence="7 10" id="KW-0862">Zinc</keyword>
<dbReference type="PANTHER" id="PTHR32120:SF11">
    <property type="entry name" value="SMALL RIBOSOMAL SUBUNIT BIOGENESIS GTPASE RSGA 1, MITOCHONDRIAL-RELATED"/>
    <property type="match status" value="1"/>
</dbReference>
<keyword evidence="14" id="KW-1185">Reference proteome</keyword>
<keyword evidence="6 10" id="KW-0378">Hydrolase</keyword>
<dbReference type="GO" id="GO:0046872">
    <property type="term" value="F:metal ion binding"/>
    <property type="evidence" value="ECO:0007669"/>
    <property type="project" value="UniProtKB-KW"/>
</dbReference>
<keyword evidence="2 10" id="KW-0690">Ribosome biogenesis</keyword>
<keyword evidence="5 10" id="KW-0547">Nucleotide-binding</keyword>
<dbReference type="InterPro" id="IPR030378">
    <property type="entry name" value="G_CP_dom"/>
</dbReference>
<evidence type="ECO:0000256" key="9">
    <source>
        <dbReference type="ARBA" id="ARBA00023134"/>
    </source>
</evidence>
<dbReference type="InterPro" id="IPR027417">
    <property type="entry name" value="P-loop_NTPase"/>
</dbReference>
<keyword evidence="8 10" id="KW-0694">RNA-binding</keyword>
<dbReference type="CDD" id="cd01854">
    <property type="entry name" value="YjeQ_EngC"/>
    <property type="match status" value="1"/>
</dbReference>
<reference evidence="14" key="1">
    <citation type="submission" date="2016-10" db="EMBL/GenBank/DDBJ databases">
        <authorList>
            <person name="Varghese N."/>
            <person name="Submissions S."/>
        </authorList>
    </citation>
    <scope>NUCLEOTIDE SEQUENCE [LARGE SCALE GENOMIC DNA]</scope>
    <source>
        <strain evidence="14">DSM 23920</strain>
    </source>
</reference>
<comment type="function">
    <text evidence="10">One of several proteins that assist in the late maturation steps of the functional core of the 30S ribosomal subunit. Helps release RbfA from mature subunits. May play a role in the assembly of ribosomal proteins into the subunit. Circularly permuted GTPase that catalyzes slow GTP hydrolysis, GTPase activity is stimulated by the 30S ribosomal subunit.</text>
</comment>
<evidence type="ECO:0000256" key="5">
    <source>
        <dbReference type="ARBA" id="ARBA00022741"/>
    </source>
</evidence>
<dbReference type="GO" id="GO:0005525">
    <property type="term" value="F:GTP binding"/>
    <property type="evidence" value="ECO:0007669"/>
    <property type="project" value="UniProtKB-UniRule"/>
</dbReference>
<dbReference type="InterPro" id="IPR010914">
    <property type="entry name" value="RsgA_GTPase_dom"/>
</dbReference>
<dbReference type="CDD" id="cd04466">
    <property type="entry name" value="S1_YloQ_GTPase"/>
    <property type="match status" value="1"/>
</dbReference>
<dbReference type="NCBIfam" id="TIGR00157">
    <property type="entry name" value="ribosome small subunit-dependent GTPase A"/>
    <property type="match status" value="1"/>
</dbReference>
<feature type="binding site" evidence="10">
    <location>
        <position position="267"/>
    </location>
    <ligand>
        <name>Zn(2+)</name>
        <dbReference type="ChEBI" id="CHEBI:29105"/>
    </ligand>
</feature>
<dbReference type="InterPro" id="IPR031944">
    <property type="entry name" value="RsgA_N"/>
</dbReference>
<evidence type="ECO:0000256" key="10">
    <source>
        <dbReference type="HAMAP-Rule" id="MF_01820"/>
    </source>
</evidence>
<evidence type="ECO:0000256" key="4">
    <source>
        <dbReference type="ARBA" id="ARBA00022730"/>
    </source>
</evidence>
<evidence type="ECO:0000256" key="7">
    <source>
        <dbReference type="ARBA" id="ARBA00022833"/>
    </source>
</evidence>
<dbReference type="GO" id="GO:0003924">
    <property type="term" value="F:GTPase activity"/>
    <property type="evidence" value="ECO:0007669"/>
    <property type="project" value="UniProtKB-UniRule"/>
</dbReference>
<dbReference type="PANTHER" id="PTHR32120">
    <property type="entry name" value="SMALL RIBOSOMAL SUBUNIT BIOGENESIS GTPASE RSGA"/>
    <property type="match status" value="1"/>
</dbReference>
<dbReference type="Pfam" id="PF03193">
    <property type="entry name" value="RsgA_GTPase"/>
    <property type="match status" value="1"/>
</dbReference>
<comment type="similarity">
    <text evidence="10">Belongs to the TRAFAC class YlqF/YawG GTPase family. RsgA subfamily.</text>
</comment>
<dbReference type="RefSeq" id="WP_089763918.1">
    <property type="nucleotide sequence ID" value="NZ_BKAT01000042.1"/>
</dbReference>
<dbReference type="InterPro" id="IPR012340">
    <property type="entry name" value="NA-bd_OB-fold"/>
</dbReference>
<evidence type="ECO:0000256" key="8">
    <source>
        <dbReference type="ARBA" id="ARBA00022884"/>
    </source>
</evidence>
<feature type="binding site" evidence="10">
    <location>
        <position position="274"/>
    </location>
    <ligand>
        <name>Zn(2+)</name>
        <dbReference type="ChEBI" id="CHEBI:29105"/>
    </ligand>
</feature>
<dbReference type="Proteomes" id="UP000199656">
    <property type="component" value="Unassembled WGS sequence"/>
</dbReference>
<keyword evidence="3 10" id="KW-0479">Metal-binding</keyword>
<evidence type="ECO:0000256" key="2">
    <source>
        <dbReference type="ARBA" id="ARBA00022517"/>
    </source>
</evidence>
<proteinExistence type="inferred from homology"/>
<organism evidence="13 14">
    <name type="scientific">Chitinophaga terrae</name>
    <name type="common">ex Kim and Jung 2007</name>
    <dbReference type="NCBI Taxonomy" id="408074"/>
    <lineage>
        <taxon>Bacteria</taxon>
        <taxon>Pseudomonadati</taxon>
        <taxon>Bacteroidota</taxon>
        <taxon>Chitinophagia</taxon>
        <taxon>Chitinophagales</taxon>
        <taxon>Chitinophagaceae</taxon>
        <taxon>Chitinophaga</taxon>
    </lineage>
</organism>
<dbReference type="SUPFAM" id="SSF52540">
    <property type="entry name" value="P-loop containing nucleoside triphosphate hydrolases"/>
    <property type="match status" value="1"/>
</dbReference>
<dbReference type="Pfam" id="PF16745">
    <property type="entry name" value="RsgA_N"/>
    <property type="match status" value="1"/>
</dbReference>
<evidence type="ECO:0000256" key="6">
    <source>
        <dbReference type="ARBA" id="ARBA00022801"/>
    </source>
</evidence>
<dbReference type="HAMAP" id="MF_01820">
    <property type="entry name" value="GTPase_RsgA"/>
    <property type="match status" value="1"/>
</dbReference>
<dbReference type="GO" id="GO:0005737">
    <property type="term" value="C:cytoplasm"/>
    <property type="evidence" value="ECO:0007669"/>
    <property type="project" value="UniProtKB-SubCell"/>
</dbReference>
<evidence type="ECO:0000256" key="3">
    <source>
        <dbReference type="ARBA" id="ARBA00022723"/>
    </source>
</evidence>
<feature type="binding site" evidence="10">
    <location>
        <position position="272"/>
    </location>
    <ligand>
        <name>Zn(2+)</name>
        <dbReference type="ChEBI" id="CHEBI:29105"/>
    </ligand>
</feature>
<evidence type="ECO:0000256" key="1">
    <source>
        <dbReference type="ARBA" id="ARBA00022490"/>
    </source>
</evidence>